<sequence>MTGRSSLPSSDRHGGGGSGDAVCPVTAGGGPDGPRTKGAGAAGAAQPAGGRPAHREPGRARARGTGHARARRRDRRVYLRAHPLLFALLAATRGRPVRRIGRTVLVHEADACREVLTRLPLDRTAPGTTGGAARSALGARKAKGTLNTGNTGDAGVLFDQDGDAHRALRRTLARDLGTAGVDELRALWRPLIAHRLEPLAAGGTVDVVALARELAGTVVRALLGSAAAPQAVAAAAAEVAALSVRGELPGLPRPGARAAVARATARLRHLLGDGDNRGDEALSAMVAVAAVNTTVAALPRAAAWCADAGLWEQAADDTLRRSLAGELLRVTAASPLLPRVAAADGVAGGCPVRSGDRLLLVARHAVGAHASGPDALRPAPPGVARLVFGAGPHTCPGAGLAGALLEDLLAALAPYRPAVVRARADRRAALPGWRTLTLRATAGRGQR</sequence>
<dbReference type="InterPro" id="IPR036396">
    <property type="entry name" value="Cyt_P450_sf"/>
</dbReference>
<organism evidence="3 4">
    <name type="scientific">Streptomyces peucetius</name>
    <dbReference type="NCBI Taxonomy" id="1950"/>
    <lineage>
        <taxon>Bacteria</taxon>
        <taxon>Bacillati</taxon>
        <taxon>Actinomycetota</taxon>
        <taxon>Actinomycetes</taxon>
        <taxon>Kitasatosporales</taxon>
        <taxon>Streptomycetaceae</taxon>
        <taxon>Streptomyces</taxon>
    </lineage>
</organism>
<comment type="similarity">
    <text evidence="1">Belongs to the cytochrome P450 family.</text>
</comment>
<evidence type="ECO:0000313" key="3">
    <source>
        <dbReference type="EMBL" id="UYQ65690.1"/>
    </source>
</evidence>
<protein>
    <submittedName>
        <fullName evidence="3">Cytochrome P450</fullName>
    </submittedName>
</protein>
<dbReference type="PANTHER" id="PTHR46696">
    <property type="entry name" value="P450, PUTATIVE (EUROFUNG)-RELATED"/>
    <property type="match status" value="1"/>
</dbReference>
<evidence type="ECO:0000313" key="4">
    <source>
        <dbReference type="Proteomes" id="UP001163878"/>
    </source>
</evidence>
<feature type="compositionally biased region" description="Basic residues" evidence="2">
    <location>
        <begin position="60"/>
        <end position="74"/>
    </location>
</feature>
<dbReference type="InterPro" id="IPR017972">
    <property type="entry name" value="Cyt_P450_CS"/>
</dbReference>
<dbReference type="InterPro" id="IPR002397">
    <property type="entry name" value="Cyt_P450_B"/>
</dbReference>
<gene>
    <name evidence="3" type="ORF">OGH68_32375</name>
</gene>
<dbReference type="Gene3D" id="1.10.630.10">
    <property type="entry name" value="Cytochrome P450"/>
    <property type="match status" value="1"/>
</dbReference>
<dbReference type="SUPFAM" id="SSF48264">
    <property type="entry name" value="Cytochrome P450"/>
    <property type="match status" value="1"/>
</dbReference>
<reference evidence="3" key="1">
    <citation type="submission" date="2022-10" db="EMBL/GenBank/DDBJ databases">
        <title>Cytochrome P450 Catalyzes Benzene Ring Formation in the Biosynthesis of Trialkyl-Substituted Aromatic Polyketides.</title>
        <authorList>
            <person name="Zhao E."/>
            <person name="Ge H."/>
        </authorList>
    </citation>
    <scope>NUCLEOTIDE SEQUENCE</scope>
    <source>
        <strain evidence="3">NA0869</strain>
    </source>
</reference>
<keyword evidence="4" id="KW-1185">Reference proteome</keyword>
<proteinExistence type="inferred from homology"/>
<evidence type="ECO:0000256" key="1">
    <source>
        <dbReference type="ARBA" id="ARBA00010617"/>
    </source>
</evidence>
<dbReference type="PANTHER" id="PTHR46696:SF1">
    <property type="entry name" value="CYTOCHROME P450 YJIB-RELATED"/>
    <property type="match status" value="1"/>
</dbReference>
<feature type="compositionally biased region" description="Low complexity" evidence="2">
    <location>
        <begin position="38"/>
        <end position="51"/>
    </location>
</feature>
<dbReference type="PRINTS" id="PR00359">
    <property type="entry name" value="BP450"/>
</dbReference>
<feature type="region of interest" description="Disordered" evidence="2">
    <location>
        <begin position="1"/>
        <end position="74"/>
    </location>
</feature>
<dbReference type="EMBL" id="CP107567">
    <property type="protein sequence ID" value="UYQ65690.1"/>
    <property type="molecule type" value="Genomic_DNA"/>
</dbReference>
<dbReference type="RefSeq" id="WP_264248948.1">
    <property type="nucleotide sequence ID" value="NZ_CP107567.1"/>
</dbReference>
<evidence type="ECO:0000256" key="2">
    <source>
        <dbReference type="SAM" id="MobiDB-lite"/>
    </source>
</evidence>
<accession>A0ABY6IFA2</accession>
<dbReference type="Proteomes" id="UP001163878">
    <property type="component" value="Chromosome"/>
</dbReference>
<dbReference type="PROSITE" id="PS00086">
    <property type="entry name" value="CYTOCHROME_P450"/>
    <property type="match status" value="1"/>
</dbReference>
<name>A0ABY6IFA2_STRPE</name>